<dbReference type="HOGENOM" id="CLU_079107_0_0_1"/>
<accession>J3PAN1</accession>
<evidence type="ECO:0000313" key="1">
    <source>
        <dbReference type="EMBL" id="EJT71297.1"/>
    </source>
</evidence>
<sequence length="306" mass="32972">MSQSQPQPEFESDPALEMYQIGDAHRASPCPDLAAALAAPVTRFAVEFPQTSRQKPHFRFVVTFQQPLPGFGGACQKASVNMEVGPDGDGVGACVIRLLGNDALAGPLSHVGFTFPIRSALTLRAVVDAIAGEHRDSEAVGQTGDLAAFSYVDSGVGDDPWNGDRDWAVQVFCRLEAHGFVGNVADGVLGPGPYLGVRHGAMKRAPSIYAPEGMVPSGYHRTSLRTWDAPPTSKVRVMDWKRLFFDDIVDFAPKLREVWAGPGPACPGPGPVVLYDRLPLARGTFLDPAVKRAVLIKVERPLPYEE</sequence>
<proteinExistence type="predicted"/>
<reference evidence="2" key="5">
    <citation type="submission" date="2018-04" db="UniProtKB">
        <authorList>
            <consortium name="EnsemblFungi"/>
        </authorList>
    </citation>
    <scope>IDENTIFICATION</scope>
    <source>
        <strain evidence="2">R3-111a-1</strain>
    </source>
</reference>
<reference evidence="3" key="1">
    <citation type="submission" date="2010-07" db="EMBL/GenBank/DDBJ databases">
        <title>The genome sequence of Gaeumannomyces graminis var. tritici strain R3-111a-1.</title>
        <authorList>
            <consortium name="The Broad Institute Genome Sequencing Platform"/>
            <person name="Ma L.-J."/>
            <person name="Dead R."/>
            <person name="Young S."/>
            <person name="Zeng Q."/>
            <person name="Koehrsen M."/>
            <person name="Alvarado L."/>
            <person name="Berlin A."/>
            <person name="Chapman S.B."/>
            <person name="Chen Z."/>
            <person name="Freedman E."/>
            <person name="Gellesch M."/>
            <person name="Goldberg J."/>
            <person name="Griggs A."/>
            <person name="Gujja S."/>
            <person name="Heilman E.R."/>
            <person name="Heiman D."/>
            <person name="Hepburn T."/>
            <person name="Howarth C."/>
            <person name="Jen D."/>
            <person name="Larson L."/>
            <person name="Mehta T."/>
            <person name="Neiman D."/>
            <person name="Pearson M."/>
            <person name="Roberts A."/>
            <person name="Saif S."/>
            <person name="Shea T."/>
            <person name="Shenoy N."/>
            <person name="Sisk P."/>
            <person name="Stolte C."/>
            <person name="Sykes S."/>
            <person name="Walk T."/>
            <person name="White J."/>
            <person name="Yandava C."/>
            <person name="Haas B."/>
            <person name="Nusbaum C."/>
            <person name="Birren B."/>
        </authorList>
    </citation>
    <scope>NUCLEOTIDE SEQUENCE [LARGE SCALE GENOMIC DNA]</scope>
    <source>
        <strain evidence="3">R3-111a-1</strain>
    </source>
</reference>
<dbReference type="GeneID" id="20351014"/>
<gene>
    <name evidence="2" type="primary">20351014</name>
    <name evidence="1" type="ORF">GGTG_10556</name>
</gene>
<protein>
    <submittedName>
        <fullName evidence="1 2">Uncharacterized protein</fullName>
    </submittedName>
</protein>
<dbReference type="Proteomes" id="UP000006039">
    <property type="component" value="Unassembled WGS sequence"/>
</dbReference>
<organism evidence="1">
    <name type="scientific">Gaeumannomyces tritici (strain R3-111a-1)</name>
    <name type="common">Wheat and barley take-all root rot fungus</name>
    <name type="synonym">Gaeumannomyces graminis var. tritici</name>
    <dbReference type="NCBI Taxonomy" id="644352"/>
    <lineage>
        <taxon>Eukaryota</taxon>
        <taxon>Fungi</taxon>
        <taxon>Dikarya</taxon>
        <taxon>Ascomycota</taxon>
        <taxon>Pezizomycotina</taxon>
        <taxon>Sordariomycetes</taxon>
        <taxon>Sordariomycetidae</taxon>
        <taxon>Magnaporthales</taxon>
        <taxon>Magnaporthaceae</taxon>
        <taxon>Gaeumannomyces</taxon>
    </lineage>
</organism>
<reference evidence="1" key="2">
    <citation type="submission" date="2010-07" db="EMBL/GenBank/DDBJ databases">
        <authorList>
            <consortium name="The Broad Institute Genome Sequencing Platform"/>
            <consortium name="Broad Institute Genome Sequencing Center for Infectious Disease"/>
            <person name="Ma L.-J."/>
            <person name="Dead R."/>
            <person name="Young S."/>
            <person name="Zeng Q."/>
            <person name="Koehrsen M."/>
            <person name="Alvarado L."/>
            <person name="Berlin A."/>
            <person name="Chapman S.B."/>
            <person name="Chen Z."/>
            <person name="Freedman E."/>
            <person name="Gellesch M."/>
            <person name="Goldberg J."/>
            <person name="Griggs A."/>
            <person name="Gujja S."/>
            <person name="Heilman E.R."/>
            <person name="Heiman D."/>
            <person name="Hepburn T."/>
            <person name="Howarth C."/>
            <person name="Jen D."/>
            <person name="Larson L."/>
            <person name="Mehta T."/>
            <person name="Neiman D."/>
            <person name="Pearson M."/>
            <person name="Roberts A."/>
            <person name="Saif S."/>
            <person name="Shea T."/>
            <person name="Shenoy N."/>
            <person name="Sisk P."/>
            <person name="Stolte C."/>
            <person name="Sykes S."/>
            <person name="Walk T."/>
            <person name="White J."/>
            <person name="Yandava C."/>
            <person name="Haas B."/>
            <person name="Nusbaum C."/>
            <person name="Birren B."/>
        </authorList>
    </citation>
    <scope>NUCLEOTIDE SEQUENCE</scope>
    <source>
        <strain evidence="1">R3-111a-1</strain>
    </source>
</reference>
<dbReference type="EnsemblFungi" id="EJT71297">
    <property type="protein sequence ID" value="EJT71297"/>
    <property type="gene ID" value="GGTG_10556"/>
</dbReference>
<dbReference type="EMBL" id="GL385400">
    <property type="protein sequence ID" value="EJT71297.1"/>
    <property type="molecule type" value="Genomic_DNA"/>
</dbReference>
<keyword evidence="3" id="KW-1185">Reference proteome</keyword>
<reference evidence="1" key="3">
    <citation type="submission" date="2010-09" db="EMBL/GenBank/DDBJ databases">
        <title>Annotation of Gaeumannomyces graminis var. tritici R3-111a-1.</title>
        <authorList>
            <consortium name="The Broad Institute Genome Sequencing Platform"/>
            <person name="Ma L.-J."/>
            <person name="Dead R."/>
            <person name="Young S.K."/>
            <person name="Zeng Q."/>
            <person name="Gargeya S."/>
            <person name="Fitzgerald M."/>
            <person name="Haas B."/>
            <person name="Abouelleil A."/>
            <person name="Alvarado L."/>
            <person name="Arachchi H.M."/>
            <person name="Berlin A."/>
            <person name="Brown A."/>
            <person name="Chapman S.B."/>
            <person name="Chen Z."/>
            <person name="Dunbar C."/>
            <person name="Freedman E."/>
            <person name="Gearin G."/>
            <person name="Gellesch M."/>
            <person name="Goldberg J."/>
            <person name="Griggs A."/>
            <person name="Gujja S."/>
            <person name="Heiman D."/>
            <person name="Howarth C."/>
            <person name="Larson L."/>
            <person name="Lui A."/>
            <person name="MacDonald P.J.P."/>
            <person name="Mehta T."/>
            <person name="Montmayeur A."/>
            <person name="Murphy C."/>
            <person name="Neiman D."/>
            <person name="Pearson M."/>
            <person name="Priest M."/>
            <person name="Roberts A."/>
            <person name="Saif S."/>
            <person name="Shea T."/>
            <person name="Shenoy N."/>
            <person name="Sisk P."/>
            <person name="Stolte C."/>
            <person name="Sykes S."/>
            <person name="Yandava C."/>
            <person name="Wortman J."/>
            <person name="Nusbaum C."/>
            <person name="Birren B."/>
        </authorList>
    </citation>
    <scope>NUCLEOTIDE SEQUENCE</scope>
    <source>
        <strain evidence="1">R3-111a-1</strain>
    </source>
</reference>
<evidence type="ECO:0000313" key="2">
    <source>
        <dbReference type="EnsemblFungi" id="EJT71297"/>
    </source>
</evidence>
<dbReference type="eggNOG" id="ENOG502RNB5">
    <property type="taxonomic scope" value="Eukaryota"/>
</dbReference>
<reference evidence="2" key="4">
    <citation type="journal article" date="2015" name="G3 (Bethesda)">
        <title>Genome sequences of three phytopathogenic species of the Magnaporthaceae family of fungi.</title>
        <authorList>
            <person name="Okagaki L.H."/>
            <person name="Nunes C.C."/>
            <person name="Sailsbery J."/>
            <person name="Clay B."/>
            <person name="Brown D."/>
            <person name="John T."/>
            <person name="Oh Y."/>
            <person name="Young N."/>
            <person name="Fitzgerald M."/>
            <person name="Haas B.J."/>
            <person name="Zeng Q."/>
            <person name="Young S."/>
            <person name="Adiconis X."/>
            <person name="Fan L."/>
            <person name="Levin J.Z."/>
            <person name="Mitchell T.K."/>
            <person name="Okubara P.A."/>
            <person name="Farman M.L."/>
            <person name="Kohn L.M."/>
            <person name="Birren B."/>
            <person name="Ma L.-J."/>
            <person name="Dean R.A."/>
        </authorList>
    </citation>
    <scope>NUCLEOTIDE SEQUENCE</scope>
    <source>
        <strain evidence="2">R3-111a-1</strain>
    </source>
</reference>
<dbReference type="VEuPathDB" id="FungiDB:GGTG_10556"/>
<evidence type="ECO:0000313" key="3">
    <source>
        <dbReference type="Proteomes" id="UP000006039"/>
    </source>
</evidence>
<dbReference type="AlphaFoldDB" id="J3PAN1"/>
<name>J3PAN1_GAET3</name>
<dbReference type="RefSeq" id="XP_009226694.1">
    <property type="nucleotide sequence ID" value="XM_009228430.1"/>
</dbReference>